<gene>
    <name evidence="4" type="ORF">WHR41_06348</name>
</gene>
<dbReference type="PANTHER" id="PTHR47784">
    <property type="entry name" value="STEROL UPTAKE CONTROL PROTEIN 2"/>
    <property type="match status" value="1"/>
</dbReference>
<dbReference type="SUPFAM" id="SSF57701">
    <property type="entry name" value="Zn2/Cys6 DNA-binding domain"/>
    <property type="match status" value="1"/>
</dbReference>
<dbReference type="GeneID" id="96007791"/>
<dbReference type="GO" id="GO:0008270">
    <property type="term" value="F:zinc ion binding"/>
    <property type="evidence" value="ECO:0007669"/>
    <property type="project" value="InterPro"/>
</dbReference>
<dbReference type="InterPro" id="IPR053157">
    <property type="entry name" value="Sterol_Uptake_Regulator"/>
</dbReference>
<dbReference type="InterPro" id="IPR036864">
    <property type="entry name" value="Zn2-C6_fun-type_DNA-bd_sf"/>
</dbReference>
<dbReference type="EMBL" id="JAAQHG020000026">
    <property type="protein sequence ID" value="KAL1584426.1"/>
    <property type="molecule type" value="Genomic_DNA"/>
</dbReference>
<accession>A0AB34KKW4</accession>
<dbReference type="PROSITE" id="PS50048">
    <property type="entry name" value="ZN2_CY6_FUNGAL_2"/>
    <property type="match status" value="1"/>
</dbReference>
<feature type="domain" description="Zn(2)-C6 fungal-type" evidence="3">
    <location>
        <begin position="28"/>
        <end position="58"/>
    </location>
</feature>
<dbReference type="InterPro" id="IPR001138">
    <property type="entry name" value="Zn2Cys6_DnaBD"/>
</dbReference>
<evidence type="ECO:0000259" key="3">
    <source>
        <dbReference type="PROSITE" id="PS50048"/>
    </source>
</evidence>
<proteinExistence type="predicted"/>
<evidence type="ECO:0000313" key="4">
    <source>
        <dbReference type="EMBL" id="KAL1584426.1"/>
    </source>
</evidence>
<dbReference type="AlphaFoldDB" id="A0AB34KKW4"/>
<dbReference type="SMART" id="SM00066">
    <property type="entry name" value="GAL4"/>
    <property type="match status" value="1"/>
</dbReference>
<evidence type="ECO:0000256" key="1">
    <source>
        <dbReference type="ARBA" id="ARBA00023242"/>
    </source>
</evidence>
<protein>
    <recommendedName>
        <fullName evidence="3">Zn(2)-C6 fungal-type domain-containing protein</fullName>
    </recommendedName>
</protein>
<evidence type="ECO:0000313" key="5">
    <source>
        <dbReference type="Proteomes" id="UP000803884"/>
    </source>
</evidence>
<dbReference type="GO" id="GO:0001228">
    <property type="term" value="F:DNA-binding transcription activator activity, RNA polymerase II-specific"/>
    <property type="evidence" value="ECO:0007669"/>
    <property type="project" value="TreeGrafter"/>
</dbReference>
<dbReference type="CDD" id="cd00067">
    <property type="entry name" value="GAL4"/>
    <property type="match status" value="1"/>
</dbReference>
<dbReference type="Proteomes" id="UP000803884">
    <property type="component" value="Unassembled WGS sequence"/>
</dbReference>
<comment type="caution">
    <text evidence="4">The sequence shown here is derived from an EMBL/GenBank/DDBJ whole genome shotgun (WGS) entry which is preliminary data.</text>
</comment>
<organism evidence="4 5">
    <name type="scientific">Cladosporium halotolerans</name>
    <dbReference type="NCBI Taxonomy" id="1052096"/>
    <lineage>
        <taxon>Eukaryota</taxon>
        <taxon>Fungi</taxon>
        <taxon>Dikarya</taxon>
        <taxon>Ascomycota</taxon>
        <taxon>Pezizomycotina</taxon>
        <taxon>Dothideomycetes</taxon>
        <taxon>Dothideomycetidae</taxon>
        <taxon>Cladosporiales</taxon>
        <taxon>Cladosporiaceae</taxon>
        <taxon>Cladosporium</taxon>
    </lineage>
</organism>
<dbReference type="Pfam" id="PF00172">
    <property type="entry name" value="Zn_clus"/>
    <property type="match status" value="1"/>
</dbReference>
<dbReference type="PRINTS" id="PR00755">
    <property type="entry name" value="AFLATOXINBRP"/>
</dbReference>
<dbReference type="RefSeq" id="XP_069227532.1">
    <property type="nucleotide sequence ID" value="XM_069374953.1"/>
</dbReference>
<dbReference type="Gene3D" id="4.10.240.10">
    <property type="entry name" value="Zn(2)-C6 fungal-type DNA-binding domain"/>
    <property type="match status" value="1"/>
</dbReference>
<sequence>MKPSQPANAKEPDEAHRRRRAHKKSRRGCAGCKLRRVKCDESKPACAKCKAFGIECEYEGSAAGLTFAGESSFSFNDKPASTAIAAQPGTRIDGRAFGVVERTLSRQLARCRPMGQNAVIVGNINSLPSPPSSDGEDGGGGLCFGMAELEILKRFNERTVLSVGTHQAARIYQRQVFQLACTYPFLEHIVITITLLHDAYLSNSPQISRTILSHWCRGTSKFQQKLTSPIHERDKDALWATAALLGAIQSATIEARSPSEAWPLRPADPSDLD</sequence>
<feature type="compositionally biased region" description="Basic residues" evidence="2">
    <location>
        <begin position="17"/>
        <end position="27"/>
    </location>
</feature>
<keyword evidence="1" id="KW-0539">Nucleus</keyword>
<reference evidence="4 5" key="1">
    <citation type="journal article" date="2020" name="Microbiol. Resour. Announc.">
        <title>Draft Genome Sequence of a Cladosporium Species Isolated from the Mesophotic Ascidian Didemnum maculosum.</title>
        <authorList>
            <person name="Gioti A."/>
            <person name="Siaperas R."/>
            <person name="Nikolaivits E."/>
            <person name="Le Goff G."/>
            <person name="Ouazzani J."/>
            <person name="Kotoulas G."/>
            <person name="Topakas E."/>
        </authorList>
    </citation>
    <scope>NUCLEOTIDE SEQUENCE [LARGE SCALE GENOMIC DNA]</scope>
    <source>
        <strain evidence="4 5">TM138-S3</strain>
    </source>
</reference>
<dbReference type="PANTHER" id="PTHR47784:SF9">
    <property type="entry name" value="ZN(II)2CYS6 TRANSCRIPTION FACTOR (EUROFUNG)"/>
    <property type="match status" value="1"/>
</dbReference>
<name>A0AB34KKW4_9PEZI</name>
<dbReference type="PROSITE" id="PS00463">
    <property type="entry name" value="ZN2_CY6_FUNGAL_1"/>
    <property type="match status" value="1"/>
</dbReference>
<keyword evidence="5" id="KW-1185">Reference proteome</keyword>
<feature type="region of interest" description="Disordered" evidence="2">
    <location>
        <begin position="1"/>
        <end position="27"/>
    </location>
</feature>
<evidence type="ECO:0000256" key="2">
    <source>
        <dbReference type="SAM" id="MobiDB-lite"/>
    </source>
</evidence>